<dbReference type="EMBL" id="CAKKNE010000005">
    <property type="protein sequence ID" value="CAH0378217.1"/>
    <property type="molecule type" value="Genomic_DNA"/>
</dbReference>
<gene>
    <name evidence="1" type="ORF">PECAL_5P27370</name>
</gene>
<proteinExistence type="predicted"/>
<evidence type="ECO:0000313" key="2">
    <source>
        <dbReference type="Proteomes" id="UP000789595"/>
    </source>
</evidence>
<keyword evidence="2" id="KW-1185">Reference proteome</keyword>
<evidence type="ECO:0000313" key="1">
    <source>
        <dbReference type="EMBL" id="CAH0378217.1"/>
    </source>
</evidence>
<dbReference type="Proteomes" id="UP000789595">
    <property type="component" value="Unassembled WGS sequence"/>
</dbReference>
<protein>
    <submittedName>
        <fullName evidence="1">Uncharacterized protein</fullName>
    </submittedName>
</protein>
<comment type="caution">
    <text evidence="1">The sequence shown here is derived from an EMBL/GenBank/DDBJ whole genome shotgun (WGS) entry which is preliminary data.</text>
</comment>
<reference evidence="1" key="1">
    <citation type="submission" date="2021-11" db="EMBL/GenBank/DDBJ databases">
        <authorList>
            <consortium name="Genoscope - CEA"/>
            <person name="William W."/>
        </authorList>
    </citation>
    <scope>NUCLEOTIDE SEQUENCE</scope>
</reference>
<organism evidence="1 2">
    <name type="scientific">Pelagomonas calceolata</name>
    <dbReference type="NCBI Taxonomy" id="35677"/>
    <lineage>
        <taxon>Eukaryota</taxon>
        <taxon>Sar</taxon>
        <taxon>Stramenopiles</taxon>
        <taxon>Ochrophyta</taxon>
        <taxon>Pelagophyceae</taxon>
        <taxon>Pelagomonadales</taxon>
        <taxon>Pelagomonadaceae</taxon>
        <taxon>Pelagomonas</taxon>
    </lineage>
</organism>
<name>A0A8J2SVL5_9STRA</name>
<sequence length="129" mass="14538">MSQTDGGKTTLCYMHGSLSLDEDQIFEGEWSYDDPAECDDEPEESWLFEYKVVDQTCSPDGRTETITFRGTFLHKDGVAKDEFVLHCDTIDSPSTYTGRGESDFGEYTIVGECINGELDSAEFTFRKLV</sequence>
<accession>A0A8J2SVL5</accession>
<dbReference type="AlphaFoldDB" id="A0A8J2SVL5"/>